<protein>
    <submittedName>
        <fullName evidence="3">Uncharacterized protein</fullName>
    </submittedName>
</protein>
<reference evidence="3 4" key="1">
    <citation type="submission" date="2019-12" db="EMBL/GenBank/DDBJ databases">
        <title>Mucilaginibacter sp. HME9299 genome sequencing and assembly.</title>
        <authorList>
            <person name="Kang H."/>
            <person name="Kim H."/>
            <person name="Joh K."/>
        </authorList>
    </citation>
    <scope>NUCLEOTIDE SEQUENCE [LARGE SCALE GENOMIC DNA]</scope>
    <source>
        <strain evidence="3 4">HME9299</strain>
    </source>
</reference>
<evidence type="ECO:0000259" key="1">
    <source>
        <dbReference type="Pfam" id="PF18739"/>
    </source>
</evidence>
<dbReference type="InterPro" id="IPR041223">
    <property type="entry name" value="ApeA_NTD"/>
</dbReference>
<dbReference type="EMBL" id="WQLA01000007">
    <property type="protein sequence ID" value="MVN92679.1"/>
    <property type="molecule type" value="Genomic_DNA"/>
</dbReference>
<comment type="caution">
    <text evidence="3">The sequence shown here is derived from an EMBL/GenBank/DDBJ whole genome shotgun (WGS) entry which is preliminary data.</text>
</comment>
<dbReference type="Pfam" id="PF18739">
    <property type="entry name" value="HEPN_Apea"/>
    <property type="match status" value="1"/>
</dbReference>
<dbReference type="Pfam" id="PF18862">
    <property type="entry name" value="ApeA_NTD1"/>
    <property type="match status" value="1"/>
</dbReference>
<evidence type="ECO:0000313" key="4">
    <source>
        <dbReference type="Proteomes" id="UP000434850"/>
    </source>
</evidence>
<evidence type="ECO:0000259" key="2">
    <source>
        <dbReference type="Pfam" id="PF18862"/>
    </source>
</evidence>
<sequence>MNDPLELKGYWFLPERQNERIAGMLKYLPNGKITLELIGSLNGREGYIEDIMLEGWKESPVIYGEASDASRVTLLNCHPYGIINYSCSFPMQSFSVEKVIRGIHLNGFDDPVFNEIIVNIPFLTEWMNFYQIGLSFPIIDNKLTGFDLSYHPKDVKDFYVEIDEEWKLKIEFYAYPPQSKFEEELIIKQCYRLSIASNSNFSLKEFLYKASRFKSFLKFGLLKDVGFKDIYLFSPNHYQELADKTKHYYPVQLLYRQHEKPLSVKKARKEALFTFDMIEPTFEILIREWFSFGKGMAPILKHLVESIKEKESFGSVDFLVVIQALEGFCNRFRPQYKPTGRGNKLKQQLEALVNEFLFVPGIKKQNIDVEAAANSRHYYSHFYSRQSGDKVVEGKALFELYKSLKALLICCVLSTTGFKNDELQSIMKNYFDN</sequence>
<feature type="domain" description="Apea-like HEPN" evidence="1">
    <location>
        <begin position="341"/>
        <end position="422"/>
    </location>
</feature>
<keyword evidence="4" id="KW-1185">Reference proteome</keyword>
<dbReference type="RefSeq" id="WP_157543004.1">
    <property type="nucleotide sequence ID" value="NZ_WQLA01000007.1"/>
</dbReference>
<evidence type="ECO:0000313" key="3">
    <source>
        <dbReference type="EMBL" id="MVN92679.1"/>
    </source>
</evidence>
<gene>
    <name evidence="3" type="ORF">GO816_16200</name>
</gene>
<dbReference type="OrthoDB" id="1351641at2"/>
<feature type="domain" description="ApeA N-terminal" evidence="2">
    <location>
        <begin position="6"/>
        <end position="289"/>
    </location>
</feature>
<dbReference type="AlphaFoldDB" id="A0A6I4IH44"/>
<dbReference type="Proteomes" id="UP000434850">
    <property type="component" value="Unassembled WGS sequence"/>
</dbReference>
<dbReference type="InterPro" id="IPR041229">
    <property type="entry name" value="HEPN_Apea"/>
</dbReference>
<name>A0A6I4IH44_9SPHI</name>
<organism evidence="3 4">
    <name type="scientific">Mucilaginibacter aquatilis</name>
    <dbReference type="NCBI Taxonomy" id="1517760"/>
    <lineage>
        <taxon>Bacteria</taxon>
        <taxon>Pseudomonadati</taxon>
        <taxon>Bacteroidota</taxon>
        <taxon>Sphingobacteriia</taxon>
        <taxon>Sphingobacteriales</taxon>
        <taxon>Sphingobacteriaceae</taxon>
        <taxon>Mucilaginibacter</taxon>
    </lineage>
</organism>
<proteinExistence type="predicted"/>
<accession>A0A6I4IH44</accession>